<gene>
    <name evidence="4" type="ORF">SAMN05421593_1941</name>
</gene>
<evidence type="ECO:0000259" key="3">
    <source>
        <dbReference type="Pfam" id="PF18962"/>
    </source>
</evidence>
<organism evidence="4 5">
    <name type="scientific">Chryseobacterium culicis</name>
    <dbReference type="NCBI Taxonomy" id="680127"/>
    <lineage>
        <taxon>Bacteria</taxon>
        <taxon>Pseudomonadati</taxon>
        <taxon>Bacteroidota</taxon>
        <taxon>Flavobacteriia</taxon>
        <taxon>Flavobacteriales</taxon>
        <taxon>Weeksellaceae</taxon>
        <taxon>Chryseobacterium group</taxon>
        <taxon>Chryseobacterium</taxon>
    </lineage>
</organism>
<keyword evidence="1" id="KW-0732">Signal</keyword>
<reference evidence="4 5" key="1">
    <citation type="submission" date="2016-10" db="EMBL/GenBank/DDBJ databases">
        <authorList>
            <person name="de Groot N.N."/>
        </authorList>
    </citation>
    <scope>NUCLEOTIDE SEQUENCE [LARGE SCALE GENOMIC DNA]</scope>
    <source>
        <strain evidence="4 5">DSM 23031</strain>
    </source>
</reference>
<proteinExistence type="predicted"/>
<evidence type="ECO:0000313" key="4">
    <source>
        <dbReference type="EMBL" id="SEH32764.1"/>
    </source>
</evidence>
<sequence length="806" mass="87911">MNNRLFKIKRCENLFCLEQVFFFIRFYIIFFTISPCSNSGTDKKHEIKNAFRVFFSLFLPKYIDVKKQLLITGMLALSGISFAQTDHLWTSSASRGSSQILENMSRVENPRLYHLNLNGLKNVLAKAPKRSTQKSEIVVSFPNSQGKMENFRVKENSNFEPELAVRYPDIKSYVGEGIRDPASKVYFSISSLGLSSMEIHHDKSAVFIQPYTKDLSTYIIYKKSDSKDNLNKLECRVLDVAQKGSPNIISHKNADDGMLRTFRLALSCTGEYASYFGGTKAQALAAMNNTMTRVNGIFENDFAARMLLIANNDTLIYTDAATDPYSPSSEMNKWNLELMNNLSSSIGNDNFDIGHLFGRDGGGGNAGCIGCICDNDMSTYEDQGTTYPSSYKGSGYTSPANGNPSGDTFDIDFVAHEMGHQFGGNHTWSYEPQPGLQPVEPGSGSTIMGYAGITNYDVQNNSDPFFHALSIEQITNNLKTKTCSVNTPTGNALPTADAGSDYTIPKSTPFMLTGSGSDADGDPLTYIWEQMDKGTSSETGADSAAKDTKMAGPIFRSWKPSDSPVRYFPIMSSVLAGSLKTAGAEIDVEALPSVARTLNFRFTVRDNKTGGSGNNSDDTKITVNPAAGPFTITSQNIAVSYVQGSSQTITWDVAGTTANGINTAHVDILWSADNGNTWTALVAGVPNNGSHTVTIPDTLTDSGRIMVKGSNHIFFDINNANISVKTSDDTLTDGNSSSTEIKLYPNPVKSILTLTHTSNEEYKIYDMSGRLVSTGNLQTGTVNVNKLTNGTYVIQIGGFTKQFIKK</sequence>
<dbReference type="STRING" id="680127.SAMN05421593_1941"/>
<feature type="transmembrane region" description="Helical" evidence="2">
    <location>
        <begin position="12"/>
        <end position="33"/>
    </location>
</feature>
<dbReference type="InterPro" id="IPR024079">
    <property type="entry name" value="MetalloPept_cat_dom_sf"/>
</dbReference>
<keyword evidence="2" id="KW-0472">Membrane</keyword>
<dbReference type="Gene3D" id="2.60.40.10">
    <property type="entry name" value="Immunoglobulins"/>
    <property type="match status" value="1"/>
</dbReference>
<dbReference type="InterPro" id="IPR013783">
    <property type="entry name" value="Ig-like_fold"/>
</dbReference>
<evidence type="ECO:0000256" key="1">
    <source>
        <dbReference type="ARBA" id="ARBA00022729"/>
    </source>
</evidence>
<dbReference type="GO" id="GO:0008237">
    <property type="term" value="F:metallopeptidase activity"/>
    <property type="evidence" value="ECO:0007669"/>
    <property type="project" value="InterPro"/>
</dbReference>
<dbReference type="AlphaFoldDB" id="A0A1H6HET6"/>
<evidence type="ECO:0000256" key="2">
    <source>
        <dbReference type="SAM" id="Phobius"/>
    </source>
</evidence>
<keyword evidence="2" id="KW-0812">Transmembrane</keyword>
<dbReference type="NCBIfam" id="TIGR04183">
    <property type="entry name" value="Por_Secre_tail"/>
    <property type="match status" value="1"/>
</dbReference>
<keyword evidence="2" id="KW-1133">Transmembrane helix</keyword>
<evidence type="ECO:0000313" key="5">
    <source>
        <dbReference type="Proteomes" id="UP000198561"/>
    </source>
</evidence>
<protein>
    <submittedName>
        <fullName evidence="4">Por secretion system C-terminal sorting domain-containing protein</fullName>
    </submittedName>
</protein>
<dbReference type="Pfam" id="PF18962">
    <property type="entry name" value="Por_Secre_tail"/>
    <property type="match status" value="1"/>
</dbReference>
<accession>A0A1H6HET6</accession>
<dbReference type="SUPFAM" id="SSF55486">
    <property type="entry name" value="Metalloproteases ('zincins'), catalytic domain"/>
    <property type="match status" value="1"/>
</dbReference>
<name>A0A1H6HET6_CHRCI</name>
<dbReference type="Gene3D" id="3.40.390.10">
    <property type="entry name" value="Collagenase (Catalytic Domain)"/>
    <property type="match status" value="1"/>
</dbReference>
<dbReference type="InterPro" id="IPR026444">
    <property type="entry name" value="Secre_tail"/>
</dbReference>
<feature type="domain" description="Secretion system C-terminal sorting" evidence="3">
    <location>
        <begin position="743"/>
        <end position="806"/>
    </location>
</feature>
<dbReference type="Proteomes" id="UP000198561">
    <property type="component" value="Unassembled WGS sequence"/>
</dbReference>
<dbReference type="Pfam" id="PF13583">
    <property type="entry name" value="Reprolysin_4"/>
    <property type="match status" value="1"/>
</dbReference>
<dbReference type="EMBL" id="FNWQ01000002">
    <property type="protein sequence ID" value="SEH32764.1"/>
    <property type="molecule type" value="Genomic_DNA"/>
</dbReference>